<dbReference type="EnsemblPlants" id="MELO3C035144.2.1">
    <property type="protein sequence ID" value="MELO3C035144.2.1"/>
    <property type="gene ID" value="MELO3C035144.2"/>
</dbReference>
<organism evidence="1">
    <name type="scientific">Cucumis melo</name>
    <name type="common">Muskmelon</name>
    <dbReference type="NCBI Taxonomy" id="3656"/>
    <lineage>
        <taxon>Eukaryota</taxon>
        <taxon>Viridiplantae</taxon>
        <taxon>Streptophyta</taxon>
        <taxon>Embryophyta</taxon>
        <taxon>Tracheophyta</taxon>
        <taxon>Spermatophyta</taxon>
        <taxon>Magnoliopsida</taxon>
        <taxon>eudicotyledons</taxon>
        <taxon>Gunneridae</taxon>
        <taxon>Pentapetalae</taxon>
        <taxon>rosids</taxon>
        <taxon>fabids</taxon>
        <taxon>Cucurbitales</taxon>
        <taxon>Cucurbitaceae</taxon>
        <taxon>Benincaseae</taxon>
        <taxon>Cucumis</taxon>
    </lineage>
</organism>
<dbReference type="AlphaFoldDB" id="A0A9I9EKR1"/>
<sequence>MSTLLSSLEKHVSLTLEHGARTYLALRVQQYQSLCVELFTFGITNAQTCLVLRVQPVRSSRMCWAPSLSEELFTFALTKTRPSLPLDFSRLVVHKRRDRRFLKVEQQVEENEEKGCRSIARSMDLDNIDGVIKLRRFLLYRCSDLYLKHLVYDEELEVAHIVNPHDVVESKFIFEAKFIQVIESQTSLSKFVFLELEFVEYVLLYDLEGIVVNKIAIVQTLRMSSHQDTTSFNYLDLYILTNYVTTDGRLIIVFG</sequence>
<reference evidence="1" key="1">
    <citation type="submission" date="2023-03" db="UniProtKB">
        <authorList>
            <consortium name="EnsemblPlants"/>
        </authorList>
    </citation>
    <scope>IDENTIFICATION</scope>
</reference>
<dbReference type="Gramene" id="MELO3C035144.2.1">
    <property type="protein sequence ID" value="MELO3C035144.2.1"/>
    <property type="gene ID" value="MELO3C035144.2"/>
</dbReference>
<name>A0A9I9EKR1_CUCME</name>
<protein>
    <submittedName>
        <fullName evidence="1">Uncharacterized protein</fullName>
    </submittedName>
</protein>
<proteinExistence type="predicted"/>
<evidence type="ECO:0000313" key="1">
    <source>
        <dbReference type="EnsemblPlants" id="MELO3C035144.2.1"/>
    </source>
</evidence>
<accession>A0A9I9EKR1</accession>